<feature type="region of interest" description="Disordered" evidence="1">
    <location>
        <begin position="115"/>
        <end position="135"/>
    </location>
</feature>
<dbReference type="Proteomes" id="UP000249757">
    <property type="component" value="Unassembled WGS sequence"/>
</dbReference>
<evidence type="ECO:0000313" key="2">
    <source>
        <dbReference type="EMBL" id="KAF7579003.1"/>
    </source>
</evidence>
<dbReference type="EMBL" id="NRDI02000010">
    <property type="protein sequence ID" value="KAI1512874.1"/>
    <property type="molecule type" value="Genomic_DNA"/>
</dbReference>
<evidence type="ECO:0000313" key="3">
    <source>
        <dbReference type="EMBL" id="KAI1512874.1"/>
    </source>
</evidence>
<organism evidence="2 4">
    <name type="scientific">Pyrenophora tritici-repentis</name>
    <dbReference type="NCBI Taxonomy" id="45151"/>
    <lineage>
        <taxon>Eukaryota</taxon>
        <taxon>Fungi</taxon>
        <taxon>Dikarya</taxon>
        <taxon>Ascomycota</taxon>
        <taxon>Pezizomycotina</taxon>
        <taxon>Dothideomycetes</taxon>
        <taxon>Pleosporomycetidae</taxon>
        <taxon>Pleosporales</taxon>
        <taxon>Pleosporineae</taxon>
        <taxon>Pleosporaceae</taxon>
        <taxon>Pyrenophora</taxon>
    </lineage>
</organism>
<sequence length="400" mass="45101">MVYIRNFTTTGEDFAYFIRGSKNIRRFWAGVHGTKLYDGPILASPIILHGQAIDAGRSKAWPIAWDTFIRYEKTRAANVKRWLYLYETARRAWELIVFDEDALKILISFTGSKKDEKQVTPDSSRGDGAICTSNKDPKANQIAITQNLRILSQEEDGDERILDFLMNELYGRRRRRLQGYKMITNDQSEFVNNLMWADSLEEHELARPIDNSDDDSDDDTYISHEQDYTLPSHDTETAGDGLEIAKNEAEDFAQVLSGNNAQVTGQTYRLGVSHAGTRIPVDPAGNEVTRLIPPTQFGTLYEQYLKMKRSIQEQYYGHETSSSDPDPHCGVPTKERFSGSTVKFVGLIVDSGPFGATNYETNREIVIQMLVNGSTTEDEAKSDLGGYIDSFLRRSTAEAA</sequence>
<comment type="caution">
    <text evidence="2">The sequence shown here is derived from an EMBL/GenBank/DDBJ whole genome shotgun (WGS) entry which is preliminary data.</text>
</comment>
<reference evidence="3" key="3">
    <citation type="journal article" date="2022" name="bioRxiv">
        <title>A global pangenome for the wheat fungal pathogen Pyrenophora tritici-repentis and prediction of effector protein structural homology.</title>
        <authorList>
            <person name="Moolhuijzen P."/>
            <person name="See P.T."/>
            <person name="Shi G."/>
            <person name="Powell H.R."/>
            <person name="Cockram J."/>
            <person name="Jorgensen L.N."/>
            <person name="Benslimane H."/>
            <person name="Strelkov S.E."/>
            <person name="Turner J."/>
            <person name="Liu Z."/>
            <person name="Moffat C.S."/>
        </authorList>
    </citation>
    <scope>NUCLEOTIDE SEQUENCE</scope>
    <source>
        <strain evidence="3">86-124</strain>
    </source>
</reference>
<protein>
    <submittedName>
        <fullName evidence="2">Uncharacterized protein</fullName>
    </submittedName>
</protein>
<proteinExistence type="predicted"/>
<evidence type="ECO:0000313" key="4">
    <source>
        <dbReference type="Proteomes" id="UP000245464"/>
    </source>
</evidence>
<keyword evidence="5" id="KW-1185">Reference proteome</keyword>
<reference evidence="3" key="2">
    <citation type="submission" date="2021-05" db="EMBL/GenBank/DDBJ databases">
        <authorList>
            <person name="Moolhuijzen P.M."/>
            <person name="Moffat C.S."/>
        </authorList>
    </citation>
    <scope>NUCLEOTIDE SEQUENCE</scope>
    <source>
        <strain evidence="3">86-124</strain>
    </source>
</reference>
<evidence type="ECO:0000256" key="1">
    <source>
        <dbReference type="SAM" id="MobiDB-lite"/>
    </source>
</evidence>
<name>A0A834SBW5_9PLEO</name>
<reference evidence="5" key="4">
    <citation type="journal article" date="2022" name="Microb. Genom.">
        <title>A global pangenome for the wheat fungal pathogen Pyrenophora tritici-repentis and prediction of effector protein structural homology.</title>
        <authorList>
            <person name="Moolhuijzen P.M."/>
            <person name="See P.T."/>
            <person name="Shi G."/>
            <person name="Powell H.R."/>
            <person name="Cockram J."/>
            <person name="Jorgensen L.N."/>
            <person name="Benslimane H."/>
            <person name="Strelkov S.E."/>
            <person name="Turner J."/>
            <person name="Liu Z."/>
            <person name="Moffat C.S."/>
        </authorList>
    </citation>
    <scope>NUCLEOTIDE SEQUENCE [LARGE SCALE GENOMIC DNA]</scope>
</reference>
<evidence type="ECO:0000313" key="5">
    <source>
        <dbReference type="Proteomes" id="UP000249757"/>
    </source>
</evidence>
<reference evidence="2" key="1">
    <citation type="journal article" date="2018" name="BMC Genomics">
        <title>Comparative genomics of the wheat fungal pathogen Pyrenophora tritici-repentis reveals chromosomal variations and genome plasticity.</title>
        <authorList>
            <person name="Moolhuijzen P."/>
            <person name="See P.T."/>
            <person name="Hane J.K."/>
            <person name="Shi G."/>
            <person name="Liu Z."/>
            <person name="Oliver R.P."/>
            <person name="Moffat C.S."/>
        </authorList>
    </citation>
    <scope>NUCLEOTIDE SEQUENCE [LARGE SCALE GENOMIC DNA]</scope>
    <source>
        <strain evidence="2">M4</strain>
    </source>
</reference>
<dbReference type="EMBL" id="NQIK02000001">
    <property type="protein sequence ID" value="KAF7579003.1"/>
    <property type="molecule type" value="Genomic_DNA"/>
</dbReference>
<dbReference type="AlphaFoldDB" id="A0A834SBW5"/>
<dbReference type="Proteomes" id="UP000245464">
    <property type="component" value="Chromosome 1"/>
</dbReference>
<accession>A0A834SBW5</accession>
<gene>
    <name evidence="3" type="ORF">Ptr86124_007894</name>
    <name evidence="2" type="ORF">PtrM4_032430</name>
</gene>